<evidence type="ECO:0000313" key="13">
    <source>
        <dbReference type="Proteomes" id="UP000247591"/>
    </source>
</evidence>
<keyword evidence="4" id="KW-0813">Transport</keyword>
<evidence type="ECO:0000256" key="3">
    <source>
        <dbReference type="ARBA" id="ARBA00007069"/>
    </source>
</evidence>
<name>A0A318RD20_WILLI</name>
<dbReference type="CDD" id="cd06261">
    <property type="entry name" value="TM_PBP2"/>
    <property type="match status" value="1"/>
</dbReference>
<organism evidence="12 13">
    <name type="scientific">Williamsia limnetica</name>
    <dbReference type="NCBI Taxonomy" id="882452"/>
    <lineage>
        <taxon>Bacteria</taxon>
        <taxon>Bacillati</taxon>
        <taxon>Actinomycetota</taxon>
        <taxon>Actinomycetes</taxon>
        <taxon>Mycobacteriales</taxon>
        <taxon>Nocardiaceae</taxon>
        <taxon>Williamsia</taxon>
    </lineage>
</organism>
<evidence type="ECO:0000256" key="4">
    <source>
        <dbReference type="ARBA" id="ARBA00022448"/>
    </source>
</evidence>
<comment type="caution">
    <text evidence="9">Lacks conserved residue(s) required for the propagation of feature annotation.</text>
</comment>
<evidence type="ECO:0000313" key="12">
    <source>
        <dbReference type="EMBL" id="PYE11733.1"/>
    </source>
</evidence>
<keyword evidence="6 9" id="KW-0812">Transmembrane</keyword>
<dbReference type="PROSITE" id="PS50928">
    <property type="entry name" value="ABC_TM1"/>
    <property type="match status" value="1"/>
</dbReference>
<dbReference type="GO" id="GO:0035435">
    <property type="term" value="P:phosphate ion transmembrane transport"/>
    <property type="evidence" value="ECO:0007669"/>
    <property type="project" value="InterPro"/>
</dbReference>
<evidence type="ECO:0000256" key="7">
    <source>
        <dbReference type="ARBA" id="ARBA00022989"/>
    </source>
</evidence>
<feature type="transmembrane region" description="Helical" evidence="9">
    <location>
        <begin position="85"/>
        <end position="111"/>
    </location>
</feature>
<dbReference type="SUPFAM" id="SSF161098">
    <property type="entry name" value="MetI-like"/>
    <property type="match status" value="1"/>
</dbReference>
<dbReference type="EMBL" id="QJSP01000032">
    <property type="protein sequence ID" value="PYE11733.1"/>
    <property type="molecule type" value="Genomic_DNA"/>
</dbReference>
<dbReference type="NCBIfam" id="TIGR00974">
    <property type="entry name" value="3a0107s02c"/>
    <property type="match status" value="1"/>
</dbReference>
<feature type="transmembrane region" description="Helical" evidence="9">
    <location>
        <begin position="158"/>
        <end position="177"/>
    </location>
</feature>
<accession>A0A318RD20</accession>
<evidence type="ECO:0000256" key="8">
    <source>
        <dbReference type="ARBA" id="ARBA00023136"/>
    </source>
</evidence>
<dbReference type="RefSeq" id="WP_110472994.1">
    <property type="nucleotide sequence ID" value="NZ_QJSP01000032.1"/>
</dbReference>
<evidence type="ECO:0000256" key="9">
    <source>
        <dbReference type="RuleBase" id="RU363043"/>
    </source>
</evidence>
<evidence type="ECO:0000256" key="6">
    <source>
        <dbReference type="ARBA" id="ARBA00022692"/>
    </source>
</evidence>
<evidence type="ECO:0000256" key="5">
    <source>
        <dbReference type="ARBA" id="ARBA00022475"/>
    </source>
</evidence>
<reference evidence="12 13" key="1">
    <citation type="submission" date="2018-06" db="EMBL/GenBank/DDBJ databases">
        <title>Genomic Encyclopedia of Type Strains, Phase IV (KMG-IV): sequencing the most valuable type-strain genomes for metagenomic binning, comparative biology and taxonomic classification.</title>
        <authorList>
            <person name="Goeker M."/>
        </authorList>
    </citation>
    <scope>NUCLEOTIDE SEQUENCE [LARGE SCALE GENOMIC DNA]</scope>
    <source>
        <strain evidence="12 13">DSM 45521</strain>
    </source>
</reference>
<dbReference type="GO" id="GO:0005315">
    <property type="term" value="F:phosphate transmembrane transporter activity"/>
    <property type="evidence" value="ECO:0007669"/>
    <property type="project" value="InterPro"/>
</dbReference>
<dbReference type="AlphaFoldDB" id="A0A318RD20"/>
<dbReference type="Proteomes" id="UP000247591">
    <property type="component" value="Unassembled WGS sequence"/>
</dbReference>
<dbReference type="InterPro" id="IPR035906">
    <property type="entry name" value="MetI-like_sf"/>
</dbReference>
<keyword evidence="8 9" id="KW-0472">Membrane</keyword>
<dbReference type="PANTHER" id="PTHR43470">
    <property type="entry name" value="PHOSPHATE TRANSPORT SYSTEM PERMEASE PROTEIN PSTA-RELATED"/>
    <property type="match status" value="1"/>
</dbReference>
<feature type="transmembrane region" description="Helical" evidence="9">
    <location>
        <begin position="132"/>
        <end position="152"/>
    </location>
</feature>
<sequence>MAITTPARPQPAREHTPIPTGSRSKERSPAALIFLMLLWLSLFIAFATLVALIVTTFVEGAGRLDIGLLTEYPSSRPDEAGARPAILGSLWVIGTTAILAIPLGIAAAVHLEEFADKRHWFNKFIEVNIQNLSAIPSIIYGMLAIGTLALIGVGNKNIVIGGALALALLILPVIIISTREALRSVPRELRHGSLALGSTELQTAWRITLPSSIPGIATGTILALSRALGEAAPLLLLGALVFISFDPNGLMSGFTTMPIQIYGWTNAPQAGFHELAAATSILLVAILLVMNALAIVIRNRYQRRW</sequence>
<comment type="caution">
    <text evidence="12">The sequence shown here is derived from an EMBL/GenBank/DDBJ whole genome shotgun (WGS) entry which is preliminary data.</text>
</comment>
<comment type="subcellular location">
    <subcellularLocation>
        <location evidence="2 9">Cell membrane</location>
        <topology evidence="2 9">Multi-pass membrane protein</topology>
    </subcellularLocation>
</comment>
<proteinExistence type="inferred from homology"/>
<keyword evidence="5 9" id="KW-1003">Cell membrane</keyword>
<dbReference type="GO" id="GO:0005886">
    <property type="term" value="C:plasma membrane"/>
    <property type="evidence" value="ECO:0007669"/>
    <property type="project" value="UniProtKB-SubCell"/>
</dbReference>
<feature type="transmembrane region" description="Helical" evidence="9">
    <location>
        <begin position="32"/>
        <end position="58"/>
    </location>
</feature>
<evidence type="ECO:0000256" key="10">
    <source>
        <dbReference type="SAM" id="MobiDB-lite"/>
    </source>
</evidence>
<comment type="similarity">
    <text evidence="3 9">Belongs to the binding-protein-dependent transport system permease family. CysTW subfamily.</text>
</comment>
<dbReference type="OrthoDB" id="9785113at2"/>
<gene>
    <name evidence="12" type="ORF">DFR67_13211</name>
</gene>
<feature type="region of interest" description="Disordered" evidence="10">
    <location>
        <begin position="1"/>
        <end position="24"/>
    </location>
</feature>
<evidence type="ECO:0000259" key="11">
    <source>
        <dbReference type="PROSITE" id="PS50928"/>
    </source>
</evidence>
<protein>
    <recommendedName>
        <fullName evidence="9">Phosphate transport system permease protein PstA</fullName>
    </recommendedName>
</protein>
<feature type="transmembrane region" description="Helical" evidence="9">
    <location>
        <begin position="275"/>
        <end position="297"/>
    </location>
</feature>
<dbReference type="Pfam" id="PF00528">
    <property type="entry name" value="BPD_transp_1"/>
    <property type="match status" value="1"/>
</dbReference>
<keyword evidence="7 9" id="KW-1133">Transmembrane helix</keyword>
<feature type="domain" description="ABC transmembrane type-1" evidence="11">
    <location>
        <begin position="86"/>
        <end position="294"/>
    </location>
</feature>
<dbReference type="PANTHER" id="PTHR43470:SF5">
    <property type="entry name" value="PHOSPHATE TRANSPORT SYSTEM PERMEASE PROTEIN PSTA"/>
    <property type="match status" value="1"/>
</dbReference>
<dbReference type="InterPro" id="IPR000515">
    <property type="entry name" value="MetI-like"/>
</dbReference>
<evidence type="ECO:0000256" key="1">
    <source>
        <dbReference type="ARBA" id="ARBA00003510"/>
    </source>
</evidence>
<comment type="function">
    <text evidence="1">Part of the binding-protein-dependent transport system for phosphate; probably responsible for the translocation of the substrate across the membrane.</text>
</comment>
<evidence type="ECO:0000256" key="2">
    <source>
        <dbReference type="ARBA" id="ARBA00004651"/>
    </source>
</evidence>
<dbReference type="InterPro" id="IPR005672">
    <property type="entry name" value="Phosphate_PstA"/>
</dbReference>
<dbReference type="Gene3D" id="1.10.3720.10">
    <property type="entry name" value="MetI-like"/>
    <property type="match status" value="1"/>
</dbReference>
<keyword evidence="13" id="KW-1185">Reference proteome</keyword>